<protein>
    <submittedName>
        <fullName evidence="1">Uncharacterized protein</fullName>
    </submittedName>
</protein>
<reference evidence="1 2" key="2">
    <citation type="submission" date="2018-12" db="EMBL/GenBank/DDBJ databases">
        <title>Nakamurella antarcticus sp. nov., isolated from Antarctica South Shetland Islands soil.</title>
        <authorList>
            <person name="Peng F."/>
        </authorList>
    </citation>
    <scope>NUCLEOTIDE SEQUENCE [LARGE SCALE GENOMIC DNA]</scope>
    <source>
        <strain evidence="1 2">S14-144</strain>
    </source>
</reference>
<dbReference type="AlphaFoldDB" id="A0A3G8ZK01"/>
<dbReference type="EMBL" id="CP034170">
    <property type="protein sequence ID" value="AZI57175.1"/>
    <property type="molecule type" value="Genomic_DNA"/>
</dbReference>
<dbReference type="RefSeq" id="WP_124797860.1">
    <property type="nucleotide sequence ID" value="NZ_CP034170.1"/>
</dbReference>
<sequence>MRRNRTAKYLLADLLLEREGGLLRFVAARRVRIRPVSWSAIATEIESKSGGRIKFTGQSLQSWFTDADLQGGIEATNEPALLQPGGELAAAAESARVAS</sequence>
<dbReference type="KEGG" id="nak:EH165_02395"/>
<gene>
    <name evidence="1" type="ORF">EH165_02395</name>
</gene>
<evidence type="ECO:0000313" key="2">
    <source>
        <dbReference type="Proteomes" id="UP000268084"/>
    </source>
</evidence>
<keyword evidence="2" id="KW-1185">Reference proteome</keyword>
<proteinExistence type="predicted"/>
<evidence type="ECO:0000313" key="1">
    <source>
        <dbReference type="EMBL" id="AZI57175.1"/>
    </source>
</evidence>
<accession>A0A3G8ZK01</accession>
<name>A0A3G8ZK01_9ACTN</name>
<reference evidence="1 2" key="1">
    <citation type="submission" date="2018-11" db="EMBL/GenBank/DDBJ databases">
        <authorList>
            <person name="Da X."/>
        </authorList>
    </citation>
    <scope>NUCLEOTIDE SEQUENCE [LARGE SCALE GENOMIC DNA]</scope>
    <source>
        <strain evidence="1 2">S14-144</strain>
    </source>
</reference>
<organism evidence="1 2">
    <name type="scientific">Nakamurella antarctica</name>
    <dbReference type="NCBI Taxonomy" id="1902245"/>
    <lineage>
        <taxon>Bacteria</taxon>
        <taxon>Bacillati</taxon>
        <taxon>Actinomycetota</taxon>
        <taxon>Actinomycetes</taxon>
        <taxon>Nakamurellales</taxon>
        <taxon>Nakamurellaceae</taxon>
        <taxon>Nakamurella</taxon>
    </lineage>
</organism>
<dbReference type="Proteomes" id="UP000268084">
    <property type="component" value="Chromosome"/>
</dbReference>